<gene>
    <name evidence="5" type="ORF">J2S03_000864</name>
</gene>
<keyword evidence="5" id="KW-0413">Isomerase</keyword>
<evidence type="ECO:0000259" key="4">
    <source>
        <dbReference type="PROSITE" id="PS50206"/>
    </source>
</evidence>
<dbReference type="InterPro" id="IPR015422">
    <property type="entry name" value="PyrdxlP-dep_Trfase_small"/>
</dbReference>
<accession>A0ABT9XGW3</accession>
<dbReference type="PANTHER" id="PTHR43713">
    <property type="entry name" value="GLUTAMATE-1-SEMIALDEHYDE 2,1-AMINOMUTASE"/>
    <property type="match status" value="1"/>
</dbReference>
<evidence type="ECO:0000313" key="5">
    <source>
        <dbReference type="EMBL" id="MDQ0189048.1"/>
    </source>
</evidence>
<comment type="caution">
    <text evidence="5">The sequence shown here is derived from an EMBL/GenBank/DDBJ whole genome shotgun (WGS) entry which is preliminary data.</text>
</comment>
<dbReference type="Gene3D" id="3.40.640.10">
    <property type="entry name" value="Type I PLP-dependent aspartate aminotransferase-like (Major domain)"/>
    <property type="match status" value="1"/>
</dbReference>
<evidence type="ECO:0000256" key="2">
    <source>
        <dbReference type="ARBA" id="ARBA00022898"/>
    </source>
</evidence>
<sequence length="397" mass="43341">MSDVDGNQVLDVMMGNGSILFGYADEEFDERFTHYLTSAIPTGVETELSVQAAEKFLSLVPTAEQVRFTNTGTEAILHALMIARTYTGKEDVAVIEGAYNGWSDAVYVSTWPDLTKAGPIERPASLPGSAGLQKAVVDSTLVLPFNDLEAAEKLLTAHHERLAALVLEPVMIDVGFIPARKLYLEGLRTLCDKLNIVLVFDELLTGFRLSEGGAQVHYGVVPDLSIFGKAIANGYVLAAVAGKRDVLAMTVPGEGPCSYVGTFNGHQVSLAASLACLELYEERKVFQTLSARTRTLVEESRRLSEKYGVPFRIEGEGGHFHWYFTDHRPVDYRDAAASDKVRYAVMHEVLEQRQVLSAANYLGHHAISMAHDDAILSDLLAHFEAGLATIQSTHPEG</sequence>
<dbReference type="PROSITE" id="PS50206">
    <property type="entry name" value="RHODANESE_3"/>
    <property type="match status" value="1"/>
</dbReference>
<protein>
    <submittedName>
        <fullName evidence="5">Glutamate-1-semialdehyde 2,1-aminomutase</fullName>
        <ecNumber evidence="5">5.4.3.8</ecNumber>
    </submittedName>
</protein>
<name>A0ABT9XGW3_9BACL</name>
<dbReference type="GO" id="GO:0042286">
    <property type="term" value="F:glutamate-1-semialdehyde 2,1-aminomutase activity"/>
    <property type="evidence" value="ECO:0007669"/>
    <property type="project" value="UniProtKB-EC"/>
</dbReference>
<proteinExistence type="inferred from homology"/>
<dbReference type="Pfam" id="PF00202">
    <property type="entry name" value="Aminotran_3"/>
    <property type="match status" value="1"/>
</dbReference>
<dbReference type="SUPFAM" id="SSF53383">
    <property type="entry name" value="PLP-dependent transferases"/>
    <property type="match status" value="1"/>
</dbReference>
<keyword evidence="2 3" id="KW-0663">Pyridoxal phosphate</keyword>
<dbReference type="InterPro" id="IPR015421">
    <property type="entry name" value="PyrdxlP-dep_Trfase_major"/>
</dbReference>
<dbReference type="InterPro" id="IPR015424">
    <property type="entry name" value="PyrdxlP-dep_Trfase"/>
</dbReference>
<reference evidence="5 6" key="1">
    <citation type="submission" date="2023-07" db="EMBL/GenBank/DDBJ databases">
        <title>Genomic Encyclopedia of Type Strains, Phase IV (KMG-IV): sequencing the most valuable type-strain genomes for metagenomic binning, comparative biology and taxonomic classification.</title>
        <authorList>
            <person name="Goeker M."/>
        </authorList>
    </citation>
    <scope>NUCLEOTIDE SEQUENCE [LARGE SCALE GENOMIC DNA]</scope>
    <source>
        <strain evidence="5 6">DSM 4006</strain>
    </source>
</reference>
<keyword evidence="6" id="KW-1185">Reference proteome</keyword>
<dbReference type="Proteomes" id="UP001232973">
    <property type="component" value="Unassembled WGS sequence"/>
</dbReference>
<comment type="similarity">
    <text evidence="3">Belongs to the class-III pyridoxal-phosphate-dependent aminotransferase family.</text>
</comment>
<dbReference type="PANTHER" id="PTHR43713:SF3">
    <property type="entry name" value="GLUTAMATE-1-SEMIALDEHYDE 2,1-AMINOMUTASE 1, CHLOROPLASTIC-RELATED"/>
    <property type="match status" value="1"/>
</dbReference>
<dbReference type="EMBL" id="JAUSTP010000004">
    <property type="protein sequence ID" value="MDQ0189048.1"/>
    <property type="molecule type" value="Genomic_DNA"/>
</dbReference>
<dbReference type="InterPro" id="IPR001763">
    <property type="entry name" value="Rhodanese-like_dom"/>
</dbReference>
<feature type="domain" description="Rhodanese" evidence="4">
    <location>
        <begin position="88"/>
        <end position="111"/>
    </location>
</feature>
<evidence type="ECO:0000313" key="6">
    <source>
        <dbReference type="Proteomes" id="UP001232973"/>
    </source>
</evidence>
<evidence type="ECO:0000256" key="1">
    <source>
        <dbReference type="ARBA" id="ARBA00001933"/>
    </source>
</evidence>
<dbReference type="InterPro" id="IPR005814">
    <property type="entry name" value="Aminotrans_3"/>
</dbReference>
<organism evidence="5 6">
    <name type="scientific">Alicyclobacillus cycloheptanicus</name>
    <dbReference type="NCBI Taxonomy" id="1457"/>
    <lineage>
        <taxon>Bacteria</taxon>
        <taxon>Bacillati</taxon>
        <taxon>Bacillota</taxon>
        <taxon>Bacilli</taxon>
        <taxon>Bacillales</taxon>
        <taxon>Alicyclobacillaceae</taxon>
        <taxon>Alicyclobacillus</taxon>
    </lineage>
</organism>
<comment type="cofactor">
    <cofactor evidence="1">
        <name>pyridoxal 5'-phosphate</name>
        <dbReference type="ChEBI" id="CHEBI:597326"/>
    </cofactor>
</comment>
<dbReference type="Gene3D" id="3.90.1150.10">
    <property type="entry name" value="Aspartate Aminotransferase, domain 1"/>
    <property type="match status" value="1"/>
</dbReference>
<dbReference type="EC" id="5.4.3.8" evidence="5"/>
<evidence type="ECO:0000256" key="3">
    <source>
        <dbReference type="RuleBase" id="RU003560"/>
    </source>
</evidence>